<dbReference type="EMBL" id="BSXW01000074">
    <property type="protein sequence ID" value="GMF11410.1"/>
    <property type="molecule type" value="Genomic_DNA"/>
</dbReference>
<keyword evidence="2" id="KW-1185">Reference proteome</keyword>
<dbReference type="AlphaFoldDB" id="A0A9W6TDZ2"/>
<reference evidence="1" key="1">
    <citation type="submission" date="2023-04" db="EMBL/GenBank/DDBJ databases">
        <title>Phytophthora lilii NBRC 32176.</title>
        <authorList>
            <person name="Ichikawa N."/>
            <person name="Sato H."/>
            <person name="Tonouchi N."/>
        </authorList>
    </citation>
    <scope>NUCLEOTIDE SEQUENCE</scope>
    <source>
        <strain evidence="1">NBRC 32176</strain>
    </source>
</reference>
<sequence>MVYDLFIMSDDGLGEQLYDQEPNLDEDFGRKAWPFSDKGELESILEPKGDACIEISNVLGWASEHSGVTSPLEAKLTVWPTITEGCHRERFRALQQANATVSVNNRLQFYIAELCHEILSYGMFGDIGDWDEEGRKEEITWYFTYGEYLGDGDGVKLNFLNPQHEKRCQLWKKPYGSCDMHGYLGNDGLTKESVYRRYAVVAWPLADNVQKMLKHGSVESAVQILKKQMPVDKVKLRVFMEICE</sequence>
<comment type="caution">
    <text evidence="1">The sequence shown here is derived from an EMBL/GenBank/DDBJ whole genome shotgun (WGS) entry which is preliminary data.</text>
</comment>
<evidence type="ECO:0000313" key="1">
    <source>
        <dbReference type="EMBL" id="GMF11410.1"/>
    </source>
</evidence>
<proteinExistence type="predicted"/>
<protein>
    <submittedName>
        <fullName evidence="1">Unnamed protein product</fullName>
    </submittedName>
</protein>
<dbReference type="OrthoDB" id="142097at2759"/>
<accession>A0A9W6TDZ2</accession>
<organism evidence="1 2">
    <name type="scientific">Phytophthora lilii</name>
    <dbReference type="NCBI Taxonomy" id="2077276"/>
    <lineage>
        <taxon>Eukaryota</taxon>
        <taxon>Sar</taxon>
        <taxon>Stramenopiles</taxon>
        <taxon>Oomycota</taxon>
        <taxon>Peronosporomycetes</taxon>
        <taxon>Peronosporales</taxon>
        <taxon>Peronosporaceae</taxon>
        <taxon>Phytophthora</taxon>
    </lineage>
</organism>
<gene>
    <name evidence="1" type="ORF">Plil01_000211600</name>
</gene>
<evidence type="ECO:0000313" key="2">
    <source>
        <dbReference type="Proteomes" id="UP001165083"/>
    </source>
</evidence>
<dbReference type="Proteomes" id="UP001165083">
    <property type="component" value="Unassembled WGS sequence"/>
</dbReference>
<name>A0A9W6TDZ2_9STRA</name>